<accession>A0AAD6UYW2</accession>
<reference evidence="2" key="1">
    <citation type="submission" date="2023-03" db="EMBL/GenBank/DDBJ databases">
        <title>Massive genome expansion in bonnet fungi (Mycena s.s.) driven by repeated elements and novel gene families across ecological guilds.</title>
        <authorList>
            <consortium name="Lawrence Berkeley National Laboratory"/>
            <person name="Harder C.B."/>
            <person name="Miyauchi S."/>
            <person name="Viragh M."/>
            <person name="Kuo A."/>
            <person name="Thoen E."/>
            <person name="Andreopoulos B."/>
            <person name="Lu D."/>
            <person name="Skrede I."/>
            <person name="Drula E."/>
            <person name="Henrissat B."/>
            <person name="Morin E."/>
            <person name="Kohler A."/>
            <person name="Barry K."/>
            <person name="LaButti K."/>
            <person name="Morin E."/>
            <person name="Salamov A."/>
            <person name="Lipzen A."/>
            <person name="Mereny Z."/>
            <person name="Hegedus B."/>
            <person name="Baldrian P."/>
            <person name="Stursova M."/>
            <person name="Weitz H."/>
            <person name="Taylor A."/>
            <person name="Grigoriev I.V."/>
            <person name="Nagy L.G."/>
            <person name="Martin F."/>
            <person name="Kauserud H."/>
        </authorList>
    </citation>
    <scope>NUCLEOTIDE SEQUENCE</scope>
    <source>
        <strain evidence="2">9144</strain>
    </source>
</reference>
<dbReference type="Proteomes" id="UP001219525">
    <property type="component" value="Unassembled WGS sequence"/>
</dbReference>
<dbReference type="InterPro" id="IPR029058">
    <property type="entry name" value="AB_hydrolase_fold"/>
</dbReference>
<dbReference type="AlphaFoldDB" id="A0AAD6UYW2"/>
<comment type="caution">
    <text evidence="2">The sequence shown here is derived from an EMBL/GenBank/DDBJ whole genome shotgun (WGS) entry which is preliminary data.</text>
</comment>
<gene>
    <name evidence="2" type="ORF">GGX14DRAFT_665787</name>
</gene>
<proteinExistence type="predicted"/>
<organism evidence="2 3">
    <name type="scientific">Mycena pura</name>
    <dbReference type="NCBI Taxonomy" id="153505"/>
    <lineage>
        <taxon>Eukaryota</taxon>
        <taxon>Fungi</taxon>
        <taxon>Dikarya</taxon>
        <taxon>Basidiomycota</taxon>
        <taxon>Agaricomycotina</taxon>
        <taxon>Agaricomycetes</taxon>
        <taxon>Agaricomycetidae</taxon>
        <taxon>Agaricales</taxon>
        <taxon>Marasmiineae</taxon>
        <taxon>Mycenaceae</taxon>
        <taxon>Mycena</taxon>
    </lineage>
</organism>
<name>A0AAD6UYW2_9AGAR</name>
<evidence type="ECO:0000313" key="2">
    <source>
        <dbReference type="EMBL" id="KAJ7198505.1"/>
    </source>
</evidence>
<dbReference type="EMBL" id="JARJCW010000072">
    <property type="protein sequence ID" value="KAJ7198505.1"/>
    <property type="molecule type" value="Genomic_DNA"/>
</dbReference>
<dbReference type="InterPro" id="IPR050228">
    <property type="entry name" value="Carboxylesterase_BioH"/>
</dbReference>
<feature type="domain" description="AB hydrolase-1" evidence="1">
    <location>
        <begin position="31"/>
        <end position="287"/>
    </location>
</feature>
<dbReference type="InterPro" id="IPR000073">
    <property type="entry name" value="AB_hydrolase_1"/>
</dbReference>
<dbReference type="Pfam" id="PF12697">
    <property type="entry name" value="Abhydrolase_6"/>
    <property type="match status" value="1"/>
</dbReference>
<dbReference type="Gene3D" id="3.40.50.1820">
    <property type="entry name" value="alpha/beta hydrolase"/>
    <property type="match status" value="1"/>
</dbReference>
<dbReference type="SUPFAM" id="SSF53474">
    <property type="entry name" value="alpha/beta-Hydrolases"/>
    <property type="match status" value="1"/>
</dbReference>
<evidence type="ECO:0000313" key="3">
    <source>
        <dbReference type="Proteomes" id="UP001219525"/>
    </source>
</evidence>
<keyword evidence="3" id="KW-1185">Reference proteome</keyword>
<protein>
    <submittedName>
        <fullName evidence="2">Alpha/beta-hydrolase</fullName>
    </submittedName>
</protein>
<dbReference type="PANTHER" id="PTHR43194:SF2">
    <property type="entry name" value="PEROXISOMAL MEMBRANE PROTEIN LPX1"/>
    <property type="match status" value="1"/>
</dbReference>
<evidence type="ECO:0000259" key="1">
    <source>
        <dbReference type="Pfam" id="PF12697"/>
    </source>
</evidence>
<sequence>MTPAAVSKLCPSTDGTLIYAEASGNPANPSVVFVHGFALSGIVFDKLFCDVRMLEKLYLVRYDARGHGRSGKPSKAAGYASSLYAADFAAVVKTFSLNQPVYVGWVASGSFDYRSAAASRLALIISDICTYISPVPLSGAIAMSGALCPMTADKTLRPRILDIVRKFHSPYDAMTALDVRAEFIDAVFKDPGSVPFNDKVAWMGCTIAYTPEVTRATMAGHKPNQTKLTELGLQGFPAMILYGSEDKIQDGRVAVGEARAYFTDLVDAPIEGGSHCVFYDDLDETVRRILSFCLRVSGQTYIHERIRNWGLRLAFGIE</sequence>
<dbReference type="PANTHER" id="PTHR43194">
    <property type="entry name" value="HYDROLASE ALPHA/BETA FOLD FAMILY"/>
    <property type="match status" value="1"/>
</dbReference>